<feature type="region of interest" description="Disordered" evidence="1">
    <location>
        <begin position="37"/>
        <end position="57"/>
    </location>
</feature>
<keyword evidence="3" id="KW-1185">Reference proteome</keyword>
<dbReference type="EMBL" id="JAAAIN010002818">
    <property type="protein sequence ID" value="KAG0289847.1"/>
    <property type="molecule type" value="Genomic_DNA"/>
</dbReference>
<feature type="non-terminal residue" evidence="2">
    <location>
        <position position="1"/>
    </location>
</feature>
<gene>
    <name evidence="2" type="ORF">BGZ97_006360</name>
</gene>
<evidence type="ECO:0000313" key="3">
    <source>
        <dbReference type="Proteomes" id="UP000823405"/>
    </source>
</evidence>
<name>A0A9P6QRD6_9FUNG</name>
<comment type="caution">
    <text evidence="2">The sequence shown here is derived from an EMBL/GenBank/DDBJ whole genome shotgun (WGS) entry which is preliminary data.</text>
</comment>
<sequence length="108" mass="11342">TGTHSTSIPIWLPSEALRSQSSTACARSVLLASTSSTPTVTMTPTVSRTSRSVSPRLSTLARPLRHRCGARATRSCSRSVLLSVMLLSSPTPPLSSRARPPSPPSPSC</sequence>
<proteinExistence type="predicted"/>
<protein>
    <submittedName>
        <fullName evidence="2">Uncharacterized protein</fullName>
    </submittedName>
</protein>
<feature type="compositionally biased region" description="Low complexity" evidence="1">
    <location>
        <begin position="88"/>
        <end position="99"/>
    </location>
</feature>
<reference evidence="2" key="1">
    <citation type="journal article" date="2020" name="Fungal Divers.">
        <title>Resolving the Mortierellaceae phylogeny through synthesis of multi-gene phylogenetics and phylogenomics.</title>
        <authorList>
            <person name="Vandepol N."/>
            <person name="Liber J."/>
            <person name="Desiro A."/>
            <person name="Na H."/>
            <person name="Kennedy M."/>
            <person name="Barry K."/>
            <person name="Grigoriev I.V."/>
            <person name="Miller A.N."/>
            <person name="O'Donnell K."/>
            <person name="Stajich J.E."/>
            <person name="Bonito G."/>
        </authorList>
    </citation>
    <scope>NUCLEOTIDE SEQUENCE</scope>
    <source>
        <strain evidence="2">NVP60</strain>
    </source>
</reference>
<evidence type="ECO:0000313" key="2">
    <source>
        <dbReference type="EMBL" id="KAG0289847.1"/>
    </source>
</evidence>
<evidence type="ECO:0000256" key="1">
    <source>
        <dbReference type="SAM" id="MobiDB-lite"/>
    </source>
</evidence>
<accession>A0A9P6QRD6</accession>
<organism evidence="2 3">
    <name type="scientific">Linnemannia gamsii</name>
    <dbReference type="NCBI Taxonomy" id="64522"/>
    <lineage>
        <taxon>Eukaryota</taxon>
        <taxon>Fungi</taxon>
        <taxon>Fungi incertae sedis</taxon>
        <taxon>Mucoromycota</taxon>
        <taxon>Mortierellomycotina</taxon>
        <taxon>Mortierellomycetes</taxon>
        <taxon>Mortierellales</taxon>
        <taxon>Mortierellaceae</taxon>
        <taxon>Linnemannia</taxon>
    </lineage>
</organism>
<dbReference type="AlphaFoldDB" id="A0A9P6QRD6"/>
<dbReference type="Proteomes" id="UP000823405">
    <property type="component" value="Unassembled WGS sequence"/>
</dbReference>
<feature type="non-terminal residue" evidence="2">
    <location>
        <position position="108"/>
    </location>
</feature>
<feature type="region of interest" description="Disordered" evidence="1">
    <location>
        <begin position="88"/>
        <end position="108"/>
    </location>
</feature>